<evidence type="ECO:0008006" key="3">
    <source>
        <dbReference type="Google" id="ProtNLM"/>
    </source>
</evidence>
<dbReference type="AlphaFoldDB" id="A0A4Y7SC17"/>
<name>A0A4Y7SC17_COPMI</name>
<reference evidence="1 2" key="1">
    <citation type="journal article" date="2019" name="Nat. Ecol. Evol.">
        <title>Megaphylogeny resolves global patterns of mushroom evolution.</title>
        <authorList>
            <person name="Varga T."/>
            <person name="Krizsan K."/>
            <person name="Foldi C."/>
            <person name="Dima B."/>
            <person name="Sanchez-Garcia M."/>
            <person name="Sanchez-Ramirez S."/>
            <person name="Szollosi G.J."/>
            <person name="Szarkandi J.G."/>
            <person name="Papp V."/>
            <person name="Albert L."/>
            <person name="Andreopoulos W."/>
            <person name="Angelini C."/>
            <person name="Antonin V."/>
            <person name="Barry K.W."/>
            <person name="Bougher N.L."/>
            <person name="Buchanan P."/>
            <person name="Buyck B."/>
            <person name="Bense V."/>
            <person name="Catcheside P."/>
            <person name="Chovatia M."/>
            <person name="Cooper J."/>
            <person name="Damon W."/>
            <person name="Desjardin D."/>
            <person name="Finy P."/>
            <person name="Geml J."/>
            <person name="Haridas S."/>
            <person name="Hughes K."/>
            <person name="Justo A."/>
            <person name="Karasinski D."/>
            <person name="Kautmanova I."/>
            <person name="Kiss B."/>
            <person name="Kocsube S."/>
            <person name="Kotiranta H."/>
            <person name="LaButti K.M."/>
            <person name="Lechner B.E."/>
            <person name="Liimatainen K."/>
            <person name="Lipzen A."/>
            <person name="Lukacs Z."/>
            <person name="Mihaltcheva S."/>
            <person name="Morgado L.N."/>
            <person name="Niskanen T."/>
            <person name="Noordeloos M.E."/>
            <person name="Ohm R.A."/>
            <person name="Ortiz-Santana B."/>
            <person name="Ovrebo C."/>
            <person name="Racz N."/>
            <person name="Riley R."/>
            <person name="Savchenko A."/>
            <person name="Shiryaev A."/>
            <person name="Soop K."/>
            <person name="Spirin V."/>
            <person name="Szebenyi C."/>
            <person name="Tomsovsky M."/>
            <person name="Tulloss R.E."/>
            <person name="Uehling J."/>
            <person name="Grigoriev I.V."/>
            <person name="Vagvolgyi C."/>
            <person name="Papp T."/>
            <person name="Martin F.M."/>
            <person name="Miettinen O."/>
            <person name="Hibbett D.S."/>
            <person name="Nagy L.G."/>
        </authorList>
    </citation>
    <scope>NUCLEOTIDE SEQUENCE [LARGE SCALE GENOMIC DNA]</scope>
    <source>
        <strain evidence="1 2">FP101781</strain>
    </source>
</reference>
<evidence type="ECO:0000313" key="1">
    <source>
        <dbReference type="EMBL" id="TEB18790.1"/>
    </source>
</evidence>
<dbReference type="Proteomes" id="UP000298030">
    <property type="component" value="Unassembled WGS sequence"/>
</dbReference>
<protein>
    <recommendedName>
        <fullName evidence="3">ARM repeat-containing protein</fullName>
    </recommendedName>
</protein>
<accession>A0A4Y7SC17</accession>
<proteinExistence type="predicted"/>
<dbReference type="InterPro" id="IPR016024">
    <property type="entry name" value="ARM-type_fold"/>
</dbReference>
<gene>
    <name evidence="1" type="ORF">FA13DRAFT_1856272</name>
</gene>
<comment type="caution">
    <text evidence="1">The sequence shown here is derived from an EMBL/GenBank/DDBJ whole genome shotgun (WGS) entry which is preliminary data.</text>
</comment>
<dbReference type="OrthoDB" id="2960366at2759"/>
<keyword evidence="2" id="KW-1185">Reference proteome</keyword>
<evidence type="ECO:0000313" key="2">
    <source>
        <dbReference type="Proteomes" id="UP000298030"/>
    </source>
</evidence>
<sequence>MSISYSSTTPSFTVPALNIITGKELFLLKAIHRRLRLLEKYPSTGKEAQEHAARNESRLAINTEVDIPQVIKGLSSEDDDEFSKATGVIASIANYQFLLFHDEVVPLIPSIFALISAASNDVQKSTLIDLLRNVGLASSASFSALVKHTRPRALVDVLTGSLVVRKSAVRLLEGMLVRAAPEIKSSLETLLMEPFHAHFAAPSLALSRPELNTRLIGETMGTIKALASALCQGRSQFSLALLKTGALEFLLQIAATPSSPGPLGLRK</sequence>
<dbReference type="EMBL" id="QPFP01000228">
    <property type="protein sequence ID" value="TEB18790.1"/>
    <property type="molecule type" value="Genomic_DNA"/>
</dbReference>
<organism evidence="1 2">
    <name type="scientific">Coprinellus micaceus</name>
    <name type="common">Glistening ink-cap mushroom</name>
    <name type="synonym">Coprinus micaceus</name>
    <dbReference type="NCBI Taxonomy" id="71717"/>
    <lineage>
        <taxon>Eukaryota</taxon>
        <taxon>Fungi</taxon>
        <taxon>Dikarya</taxon>
        <taxon>Basidiomycota</taxon>
        <taxon>Agaricomycotina</taxon>
        <taxon>Agaricomycetes</taxon>
        <taxon>Agaricomycetidae</taxon>
        <taxon>Agaricales</taxon>
        <taxon>Agaricineae</taxon>
        <taxon>Psathyrellaceae</taxon>
        <taxon>Coprinellus</taxon>
    </lineage>
</organism>
<dbReference type="Gene3D" id="1.25.10.10">
    <property type="entry name" value="Leucine-rich Repeat Variant"/>
    <property type="match status" value="1"/>
</dbReference>
<dbReference type="InterPro" id="IPR011989">
    <property type="entry name" value="ARM-like"/>
</dbReference>
<dbReference type="SUPFAM" id="SSF48371">
    <property type="entry name" value="ARM repeat"/>
    <property type="match status" value="1"/>
</dbReference>